<evidence type="ECO:0000313" key="11">
    <source>
        <dbReference type="EMBL" id="GFS13101.1"/>
    </source>
</evidence>
<keyword evidence="6" id="KW-0229">DNA integration</keyword>
<keyword evidence="8" id="KW-0808">Transferase</keyword>
<evidence type="ECO:0000259" key="10">
    <source>
        <dbReference type="PROSITE" id="PS50994"/>
    </source>
</evidence>
<dbReference type="Proteomes" id="UP000762676">
    <property type="component" value="Unassembled WGS sequence"/>
</dbReference>
<dbReference type="SUPFAM" id="SSF53098">
    <property type="entry name" value="Ribonuclease H-like"/>
    <property type="match status" value="1"/>
</dbReference>
<evidence type="ECO:0000256" key="6">
    <source>
        <dbReference type="ARBA" id="ARBA00022908"/>
    </source>
</evidence>
<sequence>MARIREPDQTARKPRDVVHVDLAGPVDAPDINGMKYSLVCIDSYTNFTSVSFIKQKSDTPKAFKQYLSDIAPYGNVKTVRSDQGGEFVSEEFASILIENKLSTRRQ</sequence>
<keyword evidence="8" id="KW-0239">DNA-directed DNA polymerase</keyword>
<dbReference type="Pfam" id="PF00665">
    <property type="entry name" value="rve"/>
    <property type="match status" value="1"/>
</dbReference>
<dbReference type="GO" id="GO:0003887">
    <property type="term" value="F:DNA-directed DNA polymerase activity"/>
    <property type="evidence" value="ECO:0007669"/>
    <property type="project" value="UniProtKB-KW"/>
</dbReference>
<dbReference type="InterPro" id="IPR001584">
    <property type="entry name" value="Integrase_cat-core"/>
</dbReference>
<dbReference type="EMBL" id="BMAT01009755">
    <property type="protein sequence ID" value="GFS13101.1"/>
    <property type="molecule type" value="Genomic_DNA"/>
</dbReference>
<dbReference type="PROSITE" id="PS50994">
    <property type="entry name" value="INTEGRASE"/>
    <property type="match status" value="1"/>
</dbReference>
<dbReference type="GO" id="GO:0046872">
    <property type="term" value="F:metal ion binding"/>
    <property type="evidence" value="ECO:0007669"/>
    <property type="project" value="UniProtKB-KW"/>
</dbReference>
<dbReference type="GO" id="GO:0004519">
    <property type="term" value="F:endonuclease activity"/>
    <property type="evidence" value="ECO:0007669"/>
    <property type="project" value="UniProtKB-KW"/>
</dbReference>
<feature type="domain" description="Integrase catalytic" evidence="10">
    <location>
        <begin position="10"/>
        <end position="106"/>
    </location>
</feature>
<comment type="caution">
    <text evidence="11">The sequence shown here is derived from an EMBL/GenBank/DDBJ whole genome shotgun (WGS) entry which is preliminary data.</text>
</comment>
<keyword evidence="2" id="KW-0479">Metal-binding</keyword>
<dbReference type="InterPro" id="IPR039537">
    <property type="entry name" value="Retrotran_Ty1/copia-like"/>
</dbReference>
<dbReference type="GO" id="GO:0015074">
    <property type="term" value="P:DNA integration"/>
    <property type="evidence" value="ECO:0007669"/>
    <property type="project" value="UniProtKB-KW"/>
</dbReference>
<dbReference type="InterPro" id="IPR012337">
    <property type="entry name" value="RNaseH-like_sf"/>
</dbReference>
<dbReference type="Gene3D" id="3.30.420.10">
    <property type="entry name" value="Ribonuclease H-like superfamily/Ribonuclease H"/>
    <property type="match status" value="1"/>
</dbReference>
<evidence type="ECO:0000256" key="3">
    <source>
        <dbReference type="ARBA" id="ARBA00022759"/>
    </source>
</evidence>
<evidence type="ECO:0000256" key="9">
    <source>
        <dbReference type="ARBA" id="ARBA00023172"/>
    </source>
</evidence>
<keyword evidence="12" id="KW-1185">Reference proteome</keyword>
<dbReference type="GO" id="GO:0016787">
    <property type="term" value="F:hydrolase activity"/>
    <property type="evidence" value="ECO:0007669"/>
    <property type="project" value="UniProtKB-KW"/>
</dbReference>
<dbReference type="PANTHER" id="PTHR42648:SF11">
    <property type="entry name" value="TRANSPOSON TY4-P GAG-POL POLYPROTEIN"/>
    <property type="match status" value="1"/>
</dbReference>
<evidence type="ECO:0000256" key="2">
    <source>
        <dbReference type="ARBA" id="ARBA00022723"/>
    </source>
</evidence>
<dbReference type="GO" id="GO:0003676">
    <property type="term" value="F:nucleic acid binding"/>
    <property type="evidence" value="ECO:0007669"/>
    <property type="project" value="InterPro"/>
</dbReference>
<accession>A0AAV4IX62</accession>
<dbReference type="PANTHER" id="PTHR42648">
    <property type="entry name" value="TRANSPOSASE, PUTATIVE-RELATED"/>
    <property type="match status" value="1"/>
</dbReference>
<dbReference type="GO" id="GO:0003964">
    <property type="term" value="F:RNA-directed DNA polymerase activity"/>
    <property type="evidence" value="ECO:0007669"/>
    <property type="project" value="UniProtKB-KW"/>
</dbReference>
<evidence type="ECO:0000256" key="4">
    <source>
        <dbReference type="ARBA" id="ARBA00022801"/>
    </source>
</evidence>
<keyword evidence="1" id="KW-0540">Nuclease</keyword>
<gene>
    <name evidence="11" type="ORF">ElyMa_004875300</name>
</gene>
<name>A0AAV4IX62_9GAST</name>
<keyword evidence="9" id="KW-0233">DNA recombination</keyword>
<keyword evidence="4" id="KW-0378">Hydrolase</keyword>
<keyword evidence="3" id="KW-0255">Endonuclease</keyword>
<evidence type="ECO:0000256" key="5">
    <source>
        <dbReference type="ARBA" id="ARBA00022842"/>
    </source>
</evidence>
<evidence type="ECO:0000313" key="12">
    <source>
        <dbReference type="Proteomes" id="UP000762676"/>
    </source>
</evidence>
<dbReference type="GO" id="GO:0006310">
    <property type="term" value="P:DNA recombination"/>
    <property type="evidence" value="ECO:0007669"/>
    <property type="project" value="UniProtKB-KW"/>
</dbReference>
<keyword evidence="7" id="KW-0695">RNA-directed DNA polymerase</keyword>
<keyword evidence="5" id="KW-0460">Magnesium</keyword>
<organism evidence="11 12">
    <name type="scientific">Elysia marginata</name>
    <dbReference type="NCBI Taxonomy" id="1093978"/>
    <lineage>
        <taxon>Eukaryota</taxon>
        <taxon>Metazoa</taxon>
        <taxon>Spiralia</taxon>
        <taxon>Lophotrochozoa</taxon>
        <taxon>Mollusca</taxon>
        <taxon>Gastropoda</taxon>
        <taxon>Heterobranchia</taxon>
        <taxon>Euthyneura</taxon>
        <taxon>Panpulmonata</taxon>
        <taxon>Sacoglossa</taxon>
        <taxon>Placobranchoidea</taxon>
        <taxon>Plakobranchidae</taxon>
        <taxon>Elysia</taxon>
    </lineage>
</organism>
<evidence type="ECO:0000256" key="1">
    <source>
        <dbReference type="ARBA" id="ARBA00022722"/>
    </source>
</evidence>
<dbReference type="AlphaFoldDB" id="A0AAV4IX62"/>
<proteinExistence type="predicted"/>
<keyword evidence="8" id="KW-0548">Nucleotidyltransferase</keyword>
<evidence type="ECO:0000256" key="7">
    <source>
        <dbReference type="ARBA" id="ARBA00022918"/>
    </source>
</evidence>
<dbReference type="InterPro" id="IPR036397">
    <property type="entry name" value="RNaseH_sf"/>
</dbReference>
<evidence type="ECO:0000256" key="8">
    <source>
        <dbReference type="ARBA" id="ARBA00022932"/>
    </source>
</evidence>
<protein>
    <submittedName>
        <fullName evidence="11">CCHC-type zinc finger, nucleic acid binding protein a</fullName>
    </submittedName>
</protein>
<reference evidence="11 12" key="1">
    <citation type="journal article" date="2021" name="Elife">
        <title>Chloroplast acquisition without the gene transfer in kleptoplastic sea slugs, Plakobranchus ocellatus.</title>
        <authorList>
            <person name="Maeda T."/>
            <person name="Takahashi S."/>
            <person name="Yoshida T."/>
            <person name="Shimamura S."/>
            <person name="Takaki Y."/>
            <person name="Nagai Y."/>
            <person name="Toyoda A."/>
            <person name="Suzuki Y."/>
            <person name="Arimoto A."/>
            <person name="Ishii H."/>
            <person name="Satoh N."/>
            <person name="Nishiyama T."/>
            <person name="Hasebe M."/>
            <person name="Maruyama T."/>
            <person name="Minagawa J."/>
            <person name="Obokata J."/>
            <person name="Shigenobu S."/>
        </authorList>
    </citation>
    <scope>NUCLEOTIDE SEQUENCE [LARGE SCALE GENOMIC DNA]</scope>
</reference>